<evidence type="ECO:0000313" key="2">
    <source>
        <dbReference type="WBParaSite" id="EEL_0000855301-mRNA-1"/>
    </source>
</evidence>
<evidence type="ECO:0000313" key="1">
    <source>
        <dbReference type="Proteomes" id="UP000050640"/>
    </source>
</evidence>
<keyword evidence="1" id="KW-1185">Reference proteome</keyword>
<dbReference type="Proteomes" id="UP000050640">
    <property type="component" value="Unplaced"/>
</dbReference>
<protein>
    <submittedName>
        <fullName evidence="2">Rab-GAP TBC domain-containing protein</fullName>
    </submittedName>
</protein>
<reference evidence="2" key="1">
    <citation type="submission" date="2017-02" db="UniProtKB">
        <authorList>
            <consortium name="WormBaseParasite"/>
        </authorList>
    </citation>
    <scope>IDENTIFICATION</scope>
</reference>
<organism evidence="1 2">
    <name type="scientific">Elaeophora elaphi</name>
    <dbReference type="NCBI Taxonomy" id="1147741"/>
    <lineage>
        <taxon>Eukaryota</taxon>
        <taxon>Metazoa</taxon>
        <taxon>Ecdysozoa</taxon>
        <taxon>Nematoda</taxon>
        <taxon>Chromadorea</taxon>
        <taxon>Rhabditida</taxon>
        <taxon>Spirurina</taxon>
        <taxon>Spiruromorpha</taxon>
        <taxon>Filarioidea</taxon>
        <taxon>Onchocercidae</taxon>
        <taxon>Elaeophora</taxon>
    </lineage>
</organism>
<proteinExistence type="predicted"/>
<sequence length="549" mass="62845">MLTSGKIEGGESSAIPSIFRTNSYLQNFLPSKISSSDSQTLTNFNQSKMDAKDALEPMSAFDGKVNTDRESIKSNHSVIFKESLPAPINQYAIDRIIQENNNLKKSVSGMNTMSGISTTPISSTASYYDWDYDSSKNYLSTNQVNEKNIGNVNNSAKLTSQLCGNSCGKSPDYSFSLAEKQTETPWLTDYDDEFGKSGQESTKNYYNKIMGERSVPIAFSPYPNLRKQSSAFLDIIPERQDKMISITINGDHQKVNDMKPTLKLPVGADNNFKKVNNADINNTGVNYLTSKNLEVQNSARPLPQEHSEVADSFDGFTFRSPNHNLLQEDLAKFDDQLNVPVLSSTKFSNQSSIENPEKFWMKSLKVMKVKPLKDRSISERLFLHKDDYSQAAKNFTLKSSEIFEQSQWDSLAQVDNESSKLQRKVISNTVRKPRANNLQFWNVRKKPEWKKSINRFSHHLQESEIEDMLEKFRKILIFEMRRYLWPNVIRKISQQKKLKKFPKLLITSKPINTSVSSIEQQISIKKTFQTRRPIRIRNAKFFDVDEDVQ</sequence>
<name>A0A0R3S1K7_9BILA</name>
<dbReference type="AlphaFoldDB" id="A0A0R3S1K7"/>
<accession>A0A0R3S1K7</accession>
<dbReference type="WBParaSite" id="EEL_0000855301-mRNA-1">
    <property type="protein sequence ID" value="EEL_0000855301-mRNA-1"/>
    <property type="gene ID" value="EEL_0000855301"/>
</dbReference>